<name>A0AAQ4FGC6_AMBAM</name>
<accession>A0AAQ4FGC6</accession>
<dbReference type="AlphaFoldDB" id="A0AAQ4FGC6"/>
<keyword evidence="2" id="KW-1185">Reference proteome</keyword>
<gene>
    <name evidence="1" type="ORF">V5799_023847</name>
</gene>
<dbReference type="Proteomes" id="UP001321473">
    <property type="component" value="Unassembled WGS sequence"/>
</dbReference>
<reference evidence="1 2" key="1">
    <citation type="journal article" date="2023" name="Arcadia Sci">
        <title>De novo assembly of a long-read Amblyomma americanum tick genome.</title>
        <authorList>
            <person name="Chou S."/>
            <person name="Poskanzer K.E."/>
            <person name="Rollins M."/>
            <person name="Thuy-Boun P.S."/>
        </authorList>
    </citation>
    <scope>NUCLEOTIDE SEQUENCE [LARGE SCALE GENOMIC DNA]</scope>
    <source>
        <strain evidence="1">F_SG_1</strain>
        <tissue evidence="1">Salivary glands</tissue>
    </source>
</reference>
<comment type="caution">
    <text evidence="1">The sequence shown here is derived from an EMBL/GenBank/DDBJ whole genome shotgun (WGS) entry which is preliminary data.</text>
</comment>
<organism evidence="1 2">
    <name type="scientific">Amblyomma americanum</name>
    <name type="common">Lone star tick</name>
    <dbReference type="NCBI Taxonomy" id="6943"/>
    <lineage>
        <taxon>Eukaryota</taxon>
        <taxon>Metazoa</taxon>
        <taxon>Ecdysozoa</taxon>
        <taxon>Arthropoda</taxon>
        <taxon>Chelicerata</taxon>
        <taxon>Arachnida</taxon>
        <taxon>Acari</taxon>
        <taxon>Parasitiformes</taxon>
        <taxon>Ixodida</taxon>
        <taxon>Ixodoidea</taxon>
        <taxon>Ixodidae</taxon>
        <taxon>Amblyomminae</taxon>
        <taxon>Amblyomma</taxon>
    </lineage>
</organism>
<proteinExistence type="predicted"/>
<protein>
    <submittedName>
        <fullName evidence="1">Uncharacterized protein</fullName>
    </submittedName>
</protein>
<sequence>MSECLLACRPLLPVSIGQMKAIEGSRLKVNGLVGTPALITTGENEAISVRVANIALQDIRLRKNKVLGDLVDLEVDKPILNDNSKETGYSRHNLLRMFELSHIDEPQMIVILSLILENSSISSTSRTSIGLY</sequence>
<evidence type="ECO:0000313" key="1">
    <source>
        <dbReference type="EMBL" id="KAK8786377.1"/>
    </source>
</evidence>
<dbReference type="EMBL" id="JARKHS020002794">
    <property type="protein sequence ID" value="KAK8786377.1"/>
    <property type="molecule type" value="Genomic_DNA"/>
</dbReference>
<evidence type="ECO:0000313" key="2">
    <source>
        <dbReference type="Proteomes" id="UP001321473"/>
    </source>
</evidence>